<dbReference type="Proteomes" id="UP000231912">
    <property type="component" value="Unassembled WGS sequence"/>
</dbReference>
<dbReference type="PANTHER" id="PTHR43591">
    <property type="entry name" value="METHYLTRANSFERASE"/>
    <property type="match status" value="1"/>
</dbReference>
<protein>
    <recommendedName>
        <fullName evidence="1">Methyltransferase type 11 domain-containing protein</fullName>
    </recommendedName>
</protein>
<accession>A0A2M9ZH19</accession>
<comment type="caution">
    <text evidence="2">The sequence shown here is derived from an EMBL/GenBank/DDBJ whole genome shotgun (WGS) entry which is preliminary data.</text>
</comment>
<dbReference type="Pfam" id="PF08241">
    <property type="entry name" value="Methyltransf_11"/>
    <property type="match status" value="1"/>
</dbReference>
<dbReference type="CDD" id="cd02440">
    <property type="entry name" value="AdoMet_MTases"/>
    <property type="match status" value="1"/>
</dbReference>
<sequence length="243" mass="27987">MTRSSERDLKPHAILDEISRNKKAIKIHKIVERFGLANKEKFLEIGTGSGFIAAYFTKIFREVNALDVKDQRQTRENIGFQTVEGTKLPFLDESFDLVVSNHVIEHVGTEEKQIEHLNEILRVLKKDGILYLAFPNRWRLIEPHYRLPLLSWFPQSISDFYVRISGKGEFYDCRPLSRSKASELLSRSGFLAKEVTLTAISVYAEVEANHPLLKFAASLPIWCYFPIKAWISTLIFVCKKGLK</sequence>
<dbReference type="RefSeq" id="WP_100758081.1">
    <property type="nucleotide sequence ID" value="NZ_NPDT01000001.1"/>
</dbReference>
<dbReference type="GO" id="GO:0008757">
    <property type="term" value="F:S-adenosylmethionine-dependent methyltransferase activity"/>
    <property type="evidence" value="ECO:0007669"/>
    <property type="project" value="InterPro"/>
</dbReference>
<gene>
    <name evidence="2" type="ORF">CH371_06380</name>
</gene>
<dbReference type="InterPro" id="IPR029063">
    <property type="entry name" value="SAM-dependent_MTases_sf"/>
</dbReference>
<evidence type="ECO:0000313" key="3">
    <source>
        <dbReference type="Proteomes" id="UP000231912"/>
    </source>
</evidence>
<proteinExistence type="predicted"/>
<evidence type="ECO:0000259" key="1">
    <source>
        <dbReference type="Pfam" id="PF08241"/>
    </source>
</evidence>
<reference evidence="2 3" key="1">
    <citation type="submission" date="2017-07" db="EMBL/GenBank/DDBJ databases">
        <title>Leptospira spp. isolated from tropical soils.</title>
        <authorList>
            <person name="Thibeaux R."/>
            <person name="Iraola G."/>
            <person name="Ferres I."/>
            <person name="Bierque E."/>
            <person name="Girault D."/>
            <person name="Soupe-Gilbert M.-E."/>
            <person name="Picardeau M."/>
            <person name="Goarant C."/>
        </authorList>
    </citation>
    <scope>NUCLEOTIDE SEQUENCE [LARGE SCALE GENOMIC DNA]</scope>
    <source>
        <strain evidence="2 3">FH2-C-A2</strain>
    </source>
</reference>
<dbReference type="AlphaFoldDB" id="A0A2M9ZH19"/>
<evidence type="ECO:0000313" key="2">
    <source>
        <dbReference type="EMBL" id="PJZ67627.1"/>
    </source>
</evidence>
<dbReference type="InterPro" id="IPR013216">
    <property type="entry name" value="Methyltransf_11"/>
</dbReference>
<dbReference type="EMBL" id="NPDT01000001">
    <property type="protein sequence ID" value="PJZ67627.1"/>
    <property type="molecule type" value="Genomic_DNA"/>
</dbReference>
<name>A0A2M9ZH19_9LEPT</name>
<dbReference type="Gene3D" id="3.40.50.150">
    <property type="entry name" value="Vaccinia Virus protein VP39"/>
    <property type="match status" value="1"/>
</dbReference>
<organism evidence="2 3">
    <name type="scientific">Leptospira wolffii</name>
    <dbReference type="NCBI Taxonomy" id="409998"/>
    <lineage>
        <taxon>Bacteria</taxon>
        <taxon>Pseudomonadati</taxon>
        <taxon>Spirochaetota</taxon>
        <taxon>Spirochaetia</taxon>
        <taxon>Leptospirales</taxon>
        <taxon>Leptospiraceae</taxon>
        <taxon>Leptospira</taxon>
    </lineage>
</organism>
<feature type="domain" description="Methyltransferase type 11" evidence="1">
    <location>
        <begin position="43"/>
        <end position="132"/>
    </location>
</feature>
<dbReference type="SUPFAM" id="SSF53335">
    <property type="entry name" value="S-adenosyl-L-methionine-dependent methyltransferases"/>
    <property type="match status" value="1"/>
</dbReference>